<name>A0A1Y2SKI9_9GAMM</name>
<dbReference type="EMBL" id="MUBK01000023">
    <property type="protein sequence ID" value="OTA19010.1"/>
    <property type="molecule type" value="Genomic_DNA"/>
</dbReference>
<comment type="caution">
    <text evidence="1">The sequence shown here is derived from an EMBL/GenBank/DDBJ whole genome shotgun (WGS) entry which is preliminary data.</text>
</comment>
<reference evidence="1 2" key="1">
    <citation type="submission" date="2017-01" db="EMBL/GenBank/DDBJ databases">
        <title>Deconstructing symbiosis and pathogenesis requirements using a combined genomic-metabolomic approach.</title>
        <authorList>
            <person name="Tobias N.J."/>
            <person name="Wolff H."/>
            <person name="Djahanschiri B."/>
            <person name="Ebersberger I."/>
            <person name="Bode H.B."/>
        </authorList>
    </citation>
    <scope>NUCLEOTIDE SEQUENCE [LARGE SCALE GENOMIC DNA]</scope>
    <source>
        <strain evidence="1 2">DSM 4764</strain>
    </source>
</reference>
<evidence type="ECO:0000313" key="1">
    <source>
        <dbReference type="EMBL" id="OTA19010.1"/>
    </source>
</evidence>
<sequence>MKILSIIGHPNLNNSHLSMEFGKQLKKTDTTVNLLEKQHIIYTFNVKEEQNKLINHDRIVFTFQCSGVQFQH</sequence>
<proteinExistence type="predicted"/>
<protein>
    <submittedName>
        <fullName evidence="1">Uncharacterized protein</fullName>
    </submittedName>
</protein>
<gene>
    <name evidence="1" type="ORF">Xbed_02705</name>
</gene>
<keyword evidence="2" id="KW-1185">Reference proteome</keyword>
<dbReference type="Gene3D" id="3.40.50.360">
    <property type="match status" value="1"/>
</dbReference>
<accession>A0A1Y2SKI9</accession>
<dbReference type="AlphaFoldDB" id="A0A1Y2SKI9"/>
<dbReference type="OrthoDB" id="9798454at2"/>
<dbReference type="SUPFAM" id="SSF52218">
    <property type="entry name" value="Flavoproteins"/>
    <property type="match status" value="1"/>
</dbReference>
<dbReference type="InterPro" id="IPR029039">
    <property type="entry name" value="Flavoprotein-like_sf"/>
</dbReference>
<dbReference type="Proteomes" id="UP000194204">
    <property type="component" value="Unassembled WGS sequence"/>
</dbReference>
<evidence type="ECO:0000313" key="2">
    <source>
        <dbReference type="Proteomes" id="UP000194204"/>
    </source>
</evidence>
<organism evidence="1 2">
    <name type="scientific">Xenorhabdus beddingii</name>
    <dbReference type="NCBI Taxonomy" id="40578"/>
    <lineage>
        <taxon>Bacteria</taxon>
        <taxon>Pseudomonadati</taxon>
        <taxon>Pseudomonadota</taxon>
        <taxon>Gammaproteobacteria</taxon>
        <taxon>Enterobacterales</taxon>
        <taxon>Morganellaceae</taxon>
        <taxon>Xenorhabdus</taxon>
    </lineage>
</organism>